<dbReference type="InterPro" id="IPR036691">
    <property type="entry name" value="Endo/exonu/phosph_ase_sf"/>
</dbReference>
<dbReference type="FunFam" id="3.40.50.300:FF:000470">
    <property type="entry name" value="ATPase family, AAA domain containing 3A"/>
    <property type="match status" value="1"/>
</dbReference>
<keyword evidence="8" id="KW-0472">Membrane</keyword>
<dbReference type="GO" id="GO:0042645">
    <property type="term" value="C:mitochondrial nucleoid"/>
    <property type="evidence" value="ECO:0007669"/>
    <property type="project" value="UniProtKB-SubCell"/>
</dbReference>
<dbReference type="PANTHER" id="PTHR23075">
    <property type="entry name" value="PUTATIVE ATP-ASE"/>
    <property type="match status" value="1"/>
</dbReference>
<feature type="compositionally biased region" description="Basic and acidic residues" evidence="11">
    <location>
        <begin position="348"/>
        <end position="367"/>
    </location>
</feature>
<evidence type="ECO:0000313" key="13">
    <source>
        <dbReference type="EMBL" id="KAK3105048.1"/>
    </source>
</evidence>
<dbReference type="Gene3D" id="3.60.10.10">
    <property type="entry name" value="Endonuclease/exonuclease/phosphatase"/>
    <property type="match status" value="1"/>
</dbReference>
<evidence type="ECO:0000256" key="10">
    <source>
        <dbReference type="SAM" id="Coils"/>
    </source>
</evidence>
<dbReference type="Proteomes" id="UP001186944">
    <property type="component" value="Unassembled WGS sequence"/>
</dbReference>
<evidence type="ECO:0000256" key="9">
    <source>
        <dbReference type="ARBA" id="ARBA00023271"/>
    </source>
</evidence>
<dbReference type="SMART" id="SM00382">
    <property type="entry name" value="AAA"/>
    <property type="match status" value="1"/>
</dbReference>
<feature type="compositionally biased region" description="Basic and acidic residues" evidence="11">
    <location>
        <begin position="303"/>
        <end position="318"/>
    </location>
</feature>
<keyword evidence="4" id="KW-0999">Mitochondrion inner membrane</keyword>
<dbReference type="InterPro" id="IPR021911">
    <property type="entry name" value="ATAD3_N"/>
</dbReference>
<dbReference type="EMBL" id="VSWD01000004">
    <property type="protein sequence ID" value="KAK3105048.1"/>
    <property type="molecule type" value="Genomic_DNA"/>
</dbReference>
<protein>
    <recommendedName>
        <fullName evidence="12">AAA+ ATPase domain-containing protein</fullName>
    </recommendedName>
</protein>
<keyword evidence="14" id="KW-1185">Reference proteome</keyword>
<dbReference type="GO" id="GO:0005524">
    <property type="term" value="F:ATP binding"/>
    <property type="evidence" value="ECO:0007669"/>
    <property type="project" value="UniProtKB-KW"/>
</dbReference>
<name>A0AA88YNU3_PINIB</name>
<dbReference type="GO" id="GO:0007005">
    <property type="term" value="P:mitochondrion organization"/>
    <property type="evidence" value="ECO:0007669"/>
    <property type="project" value="TreeGrafter"/>
</dbReference>
<dbReference type="InterPro" id="IPR027417">
    <property type="entry name" value="P-loop_NTPase"/>
</dbReference>
<comment type="subcellular location">
    <subcellularLocation>
        <location evidence="1">Mitochondrion inner membrane</location>
    </subcellularLocation>
    <subcellularLocation>
        <location evidence="2">Mitochondrion matrix</location>
        <location evidence="2">Mitochondrion nucleoid</location>
    </subcellularLocation>
</comment>
<keyword evidence="5" id="KW-0067">ATP-binding</keyword>
<dbReference type="GO" id="GO:0005743">
    <property type="term" value="C:mitochondrial inner membrane"/>
    <property type="evidence" value="ECO:0007669"/>
    <property type="project" value="UniProtKB-SubCell"/>
</dbReference>
<sequence length="852" mass="97603">MCGDFNLVLDYDKDCHNYTRQNNVKASDEVKSMCNELSICDPWRIQNPILKRYTWSRINPTKRARLDFFLISTPLLTMLDRTDIEPGYRTDHSIITLEIKISNFINGKGFWKFNNSLLYDKLYVEKVKNVIRHTKYEYALPVYNFANLDQIDNAELQFSISDQLFFETLLMKIRSMTIPYAAKEKRRRSGEKSELEHDIKQIHEMIDNNENVQSNIQERLEELEQKLERIRKKELDSMIIRSRCKWIEQGGGGKPPGDVQIPPGFPVPPGGDDKGGKGPGELTKTQMEAYRFDSAALERAAKAAKDLESSKHAKEALELSKQQESTKQMEQQARIKEMEAHLEQMKVEQVRAQQEERRKTMQEETKQHQQRAQYQDQLSRKRYDDQLAQQARLNEENIRKQEESTAKQEQMRKATLEYEYELRRKNEQARVEAEMRGKAQTERENQDLIKEQIRIKAQENRQTVLESIKTAGTVLGAGFQALITDKDKMAATALGLTLVAAGVYAAKYGTGVTARYIEARLGKPSLVRETSRLTFSQALRHPVKTVTRIINKPEDALKGIVLEPSLEERLRDIAIATRHTKKNSGFYRNILMYGPPGTGKTMFAKSLAKHSGMDYAIMTGGDVAPMGRDGVTAMHKVFDWANTSRRGVLLFVDEADAFLRKRAKETISEDLRATLNAFLYRTGEQSNKFMLVLASNQPEQFDWAINDRLDEMVEFDSPSLQERERLVRQYFDMYVLKPATEKKGLFGGSRLKVADFDYSAKCSQIAARTEGLSGREISKLGVAWQAVAYASDDGVLTEVMIDEKVGDAIKQHAKKVTWQRDQAIKEEKEIGKSYTSEKDASVTFSKPYDQTS</sequence>
<keyword evidence="7" id="KW-0496">Mitochondrion</keyword>
<feature type="compositionally biased region" description="Polar residues" evidence="11">
    <location>
        <begin position="320"/>
        <end position="331"/>
    </location>
</feature>
<dbReference type="InterPro" id="IPR003593">
    <property type="entry name" value="AAA+_ATPase"/>
</dbReference>
<dbReference type="Gene3D" id="3.40.50.300">
    <property type="entry name" value="P-loop containing nucleotide triphosphate hydrolases"/>
    <property type="match status" value="1"/>
</dbReference>
<keyword evidence="9" id="KW-1135">Mitochondrion nucleoid</keyword>
<evidence type="ECO:0000256" key="3">
    <source>
        <dbReference type="ARBA" id="ARBA00022741"/>
    </source>
</evidence>
<feature type="compositionally biased region" description="Basic and acidic residues" evidence="11">
    <location>
        <begin position="829"/>
        <end position="840"/>
    </location>
</feature>
<feature type="coiled-coil region" evidence="10">
    <location>
        <begin position="202"/>
        <end position="236"/>
    </location>
</feature>
<proteinExistence type="predicted"/>
<feature type="region of interest" description="Disordered" evidence="11">
    <location>
        <begin position="348"/>
        <end position="380"/>
    </location>
</feature>
<accession>A0AA88YNU3</accession>
<organism evidence="13 14">
    <name type="scientific">Pinctada imbricata</name>
    <name type="common">Atlantic pearl-oyster</name>
    <name type="synonym">Pinctada martensii</name>
    <dbReference type="NCBI Taxonomy" id="66713"/>
    <lineage>
        <taxon>Eukaryota</taxon>
        <taxon>Metazoa</taxon>
        <taxon>Spiralia</taxon>
        <taxon>Lophotrochozoa</taxon>
        <taxon>Mollusca</taxon>
        <taxon>Bivalvia</taxon>
        <taxon>Autobranchia</taxon>
        <taxon>Pteriomorphia</taxon>
        <taxon>Pterioida</taxon>
        <taxon>Pterioidea</taxon>
        <taxon>Pteriidae</taxon>
        <taxon>Pinctada</taxon>
    </lineage>
</organism>
<dbReference type="SUPFAM" id="SSF52540">
    <property type="entry name" value="P-loop containing nucleoside triphosphate hydrolases"/>
    <property type="match status" value="1"/>
</dbReference>
<dbReference type="Pfam" id="PF00004">
    <property type="entry name" value="AAA"/>
    <property type="match status" value="1"/>
</dbReference>
<dbReference type="InterPro" id="IPR003959">
    <property type="entry name" value="ATPase_AAA_core"/>
</dbReference>
<evidence type="ECO:0000256" key="11">
    <source>
        <dbReference type="SAM" id="MobiDB-lite"/>
    </source>
</evidence>
<evidence type="ECO:0000313" key="14">
    <source>
        <dbReference type="Proteomes" id="UP001186944"/>
    </source>
</evidence>
<dbReference type="GO" id="GO:0016887">
    <property type="term" value="F:ATP hydrolysis activity"/>
    <property type="evidence" value="ECO:0007669"/>
    <property type="project" value="InterPro"/>
</dbReference>
<evidence type="ECO:0000256" key="6">
    <source>
        <dbReference type="ARBA" id="ARBA00023054"/>
    </source>
</evidence>
<feature type="compositionally biased region" description="Polar residues" evidence="11">
    <location>
        <begin position="842"/>
        <end position="852"/>
    </location>
</feature>
<dbReference type="GO" id="GO:0008270">
    <property type="term" value="F:zinc ion binding"/>
    <property type="evidence" value="ECO:0007669"/>
    <property type="project" value="TreeGrafter"/>
</dbReference>
<dbReference type="AlphaFoldDB" id="A0AA88YNU3"/>
<dbReference type="CDD" id="cd19512">
    <property type="entry name" value="RecA-like_ATAD3-like"/>
    <property type="match status" value="1"/>
</dbReference>
<comment type="caution">
    <text evidence="13">The sequence shown here is derived from an EMBL/GenBank/DDBJ whole genome shotgun (WGS) entry which is preliminary data.</text>
</comment>
<feature type="region of interest" description="Disordered" evidence="11">
    <location>
        <begin position="829"/>
        <end position="852"/>
    </location>
</feature>
<evidence type="ECO:0000259" key="12">
    <source>
        <dbReference type="SMART" id="SM00382"/>
    </source>
</evidence>
<keyword evidence="3" id="KW-0547">Nucleotide-binding</keyword>
<evidence type="ECO:0000256" key="1">
    <source>
        <dbReference type="ARBA" id="ARBA00004273"/>
    </source>
</evidence>
<evidence type="ECO:0000256" key="4">
    <source>
        <dbReference type="ARBA" id="ARBA00022792"/>
    </source>
</evidence>
<evidence type="ECO:0000256" key="5">
    <source>
        <dbReference type="ARBA" id="ARBA00022840"/>
    </source>
</evidence>
<feature type="domain" description="AAA+ ATPase" evidence="12">
    <location>
        <begin position="586"/>
        <end position="719"/>
    </location>
</feature>
<evidence type="ECO:0000256" key="2">
    <source>
        <dbReference type="ARBA" id="ARBA00004436"/>
    </source>
</evidence>
<dbReference type="Pfam" id="PF12037">
    <property type="entry name" value="ATAD3_N"/>
    <property type="match status" value="1"/>
</dbReference>
<feature type="region of interest" description="Disordered" evidence="11">
    <location>
        <begin position="303"/>
        <end position="333"/>
    </location>
</feature>
<reference evidence="13" key="1">
    <citation type="submission" date="2019-08" db="EMBL/GenBank/DDBJ databases">
        <title>The improved chromosome-level genome for the pearl oyster Pinctada fucata martensii using PacBio sequencing and Hi-C.</title>
        <authorList>
            <person name="Zheng Z."/>
        </authorList>
    </citation>
    <scope>NUCLEOTIDE SEQUENCE</scope>
    <source>
        <strain evidence="13">ZZ-2019</strain>
        <tissue evidence="13">Adductor muscle</tissue>
    </source>
</reference>
<keyword evidence="6 10" id="KW-0175">Coiled coil</keyword>
<evidence type="ECO:0000256" key="8">
    <source>
        <dbReference type="ARBA" id="ARBA00023136"/>
    </source>
</evidence>
<evidence type="ECO:0000256" key="7">
    <source>
        <dbReference type="ARBA" id="ARBA00023128"/>
    </source>
</evidence>
<gene>
    <name evidence="13" type="ORF">FSP39_016060</name>
</gene>
<feature type="coiled-coil region" evidence="10">
    <location>
        <begin position="431"/>
        <end position="458"/>
    </location>
</feature>
<dbReference type="SUPFAM" id="SSF56219">
    <property type="entry name" value="DNase I-like"/>
    <property type="match status" value="1"/>
</dbReference>
<dbReference type="PANTHER" id="PTHR23075:SF0">
    <property type="entry name" value="ATPASE FAMILY AAA DOMAIN-CONTAINING PROTEIN 3"/>
    <property type="match status" value="1"/>
</dbReference>